<evidence type="ECO:0000313" key="3">
    <source>
        <dbReference type="Proteomes" id="UP001610728"/>
    </source>
</evidence>
<gene>
    <name evidence="2" type="ORF">HOO65_050499</name>
</gene>
<dbReference type="Proteomes" id="UP001610728">
    <property type="component" value="Unassembled WGS sequence"/>
</dbReference>
<reference evidence="2 3" key="1">
    <citation type="submission" date="2020-05" db="EMBL/GenBank/DDBJ databases">
        <title>Ceratocystis lukuohia genome.</title>
        <authorList>
            <person name="Harrington T.C."/>
            <person name="Kim K."/>
            <person name="Mayers C.G."/>
        </authorList>
    </citation>
    <scope>NUCLEOTIDE SEQUENCE [LARGE SCALE GENOMIC DNA]</scope>
    <source>
        <strain evidence="2 3">C4212</strain>
    </source>
</reference>
<comment type="caution">
    <text evidence="2">The sequence shown here is derived from an EMBL/GenBank/DDBJ whole genome shotgun (WGS) entry which is preliminary data.</text>
</comment>
<dbReference type="InterPro" id="IPR002575">
    <property type="entry name" value="Aminoglycoside_PTrfase"/>
</dbReference>
<dbReference type="EMBL" id="JABSNW010000005">
    <property type="protein sequence ID" value="KAL2887378.1"/>
    <property type="molecule type" value="Genomic_DNA"/>
</dbReference>
<dbReference type="InterPro" id="IPR051678">
    <property type="entry name" value="AGP_Transferase"/>
</dbReference>
<dbReference type="Gene3D" id="3.90.1200.10">
    <property type="match status" value="1"/>
</dbReference>
<proteinExistence type="predicted"/>
<dbReference type="GeneID" id="98119111"/>
<sequence>MPVVVYSLENAIDTFFLRTGPSVSKKRCDDIVLQRYGGQVKPTNIQGSNSYTVIAGPKDSKIIQFREEDSLLDVEMLALAKSIHGDIVPACSELGWIGDSKGPKLAIYEMDRLPGENYILTRFSSTHDKRLATVHSLARFFAQSWQRGLFKDLNSNDVSAIRTECCSRFEYLTKNLPERFQPAVINAQTTLSALLNEHYPLVLTHSDLNEMNILVEADSGVITAIVDWAGASILPFGFTLYALENALGSMDAEGWTWFDDVDDLRGAFWSVFLEQTGLSEPQTELIKLAGKAGILIRYGTTYDSGFSGMIGVRDPNHDELRYLDALLF</sequence>
<dbReference type="SUPFAM" id="SSF56112">
    <property type="entry name" value="Protein kinase-like (PK-like)"/>
    <property type="match status" value="1"/>
</dbReference>
<keyword evidence="3" id="KW-1185">Reference proteome</keyword>
<accession>A0ABR4MGH6</accession>
<dbReference type="PANTHER" id="PTHR21310:SF59">
    <property type="entry name" value="AMINOGLYCOSIDE PHOSPHOTRANSFERASE DOMAIN-CONTAINING PROTEIN"/>
    <property type="match status" value="1"/>
</dbReference>
<dbReference type="PANTHER" id="PTHR21310">
    <property type="entry name" value="AMINOGLYCOSIDE PHOSPHOTRANSFERASE-RELATED-RELATED"/>
    <property type="match status" value="1"/>
</dbReference>
<name>A0ABR4MGH6_9PEZI</name>
<dbReference type="Pfam" id="PF01636">
    <property type="entry name" value="APH"/>
    <property type="match status" value="1"/>
</dbReference>
<protein>
    <submittedName>
        <fullName evidence="2">Protein kinase-like domain protein</fullName>
    </submittedName>
</protein>
<feature type="domain" description="Aminoglycoside phosphotransferase" evidence="1">
    <location>
        <begin position="170"/>
        <end position="235"/>
    </location>
</feature>
<evidence type="ECO:0000313" key="2">
    <source>
        <dbReference type="EMBL" id="KAL2887378.1"/>
    </source>
</evidence>
<dbReference type="RefSeq" id="XP_070858558.1">
    <property type="nucleotide sequence ID" value="XM_071003473.1"/>
</dbReference>
<organism evidence="2 3">
    <name type="scientific">Ceratocystis lukuohia</name>
    <dbReference type="NCBI Taxonomy" id="2019550"/>
    <lineage>
        <taxon>Eukaryota</taxon>
        <taxon>Fungi</taxon>
        <taxon>Dikarya</taxon>
        <taxon>Ascomycota</taxon>
        <taxon>Pezizomycotina</taxon>
        <taxon>Sordariomycetes</taxon>
        <taxon>Hypocreomycetidae</taxon>
        <taxon>Microascales</taxon>
        <taxon>Ceratocystidaceae</taxon>
        <taxon>Ceratocystis</taxon>
    </lineage>
</organism>
<dbReference type="InterPro" id="IPR011009">
    <property type="entry name" value="Kinase-like_dom_sf"/>
</dbReference>
<evidence type="ECO:0000259" key="1">
    <source>
        <dbReference type="Pfam" id="PF01636"/>
    </source>
</evidence>